<dbReference type="EMBL" id="BT078655">
    <property type="protein sequence ID" value="ACO13079.1"/>
    <property type="molecule type" value="mRNA"/>
</dbReference>
<dbReference type="GO" id="GO:0005762">
    <property type="term" value="C:mitochondrial large ribosomal subunit"/>
    <property type="evidence" value="ECO:0007669"/>
    <property type="project" value="TreeGrafter"/>
</dbReference>
<evidence type="ECO:0000256" key="3">
    <source>
        <dbReference type="ARBA" id="ARBA00023274"/>
    </source>
</evidence>
<protein>
    <recommendedName>
        <fullName evidence="4">Large ribosomal subunit protein uL22m</fullName>
    </recommendedName>
    <alternativeName>
        <fullName evidence="5">39S ribosomal protein L22, mitochondrial</fullName>
    </alternativeName>
</protein>
<dbReference type="InterPro" id="IPR047867">
    <property type="entry name" value="Ribosomal_uL22_bac/org-type"/>
</dbReference>
<dbReference type="Pfam" id="PF00237">
    <property type="entry name" value="Ribosomal_L22"/>
    <property type="match status" value="1"/>
</dbReference>
<dbReference type="GO" id="GO:0003735">
    <property type="term" value="F:structural constituent of ribosome"/>
    <property type="evidence" value="ECO:0007669"/>
    <property type="project" value="InterPro"/>
</dbReference>
<gene>
    <name evidence="7" type="primary">RM22</name>
</gene>
<dbReference type="PANTHER" id="PTHR13501">
    <property type="entry name" value="CHLOROPLAST 50S RIBOSOMAL PROTEIN L22-RELATED"/>
    <property type="match status" value="1"/>
</dbReference>
<name>C1BVM6_LEPSM</name>
<dbReference type="OrthoDB" id="416470at2759"/>
<evidence type="ECO:0000256" key="4">
    <source>
        <dbReference type="ARBA" id="ARBA00035286"/>
    </source>
</evidence>
<evidence type="ECO:0000256" key="5">
    <source>
        <dbReference type="ARBA" id="ARBA00035506"/>
    </source>
</evidence>
<evidence type="ECO:0000256" key="1">
    <source>
        <dbReference type="ARBA" id="ARBA00009451"/>
    </source>
</evidence>
<evidence type="ECO:0000256" key="6">
    <source>
        <dbReference type="RuleBase" id="RU004005"/>
    </source>
</evidence>
<dbReference type="InterPro" id="IPR001063">
    <property type="entry name" value="Ribosomal_uL22"/>
</dbReference>
<keyword evidence="3 6" id="KW-0687">Ribonucleoprotein</keyword>
<evidence type="ECO:0000313" key="7">
    <source>
        <dbReference type="EMBL" id="ACO13079.1"/>
    </source>
</evidence>
<sequence>MSFIISRIVNPSSAKWLYRSLSTTQCTRKMELGNERWHEPSSVPGTSKTYMWPSYNERVHLPEEGLIRPAYVTHMRSMIKHSPKRMWYYASFVRGLTVDEALKQLSFIERKGAHIIREVIEEAVELAVAEHDVEYRTNLWIAESLSDVCDRIKGYRRHARMRFGIVEYKYVNYYVRLEEGRPPKHYYSVKEPKTPEEQLNEWLNEHRRKEIPRI</sequence>
<dbReference type="PANTHER" id="PTHR13501:SF8">
    <property type="entry name" value="LARGE RIBOSOMAL SUBUNIT PROTEIN UL22M"/>
    <property type="match status" value="1"/>
</dbReference>
<organism evidence="7">
    <name type="scientific">Lepeophtheirus salmonis</name>
    <name type="common">Salmon louse</name>
    <name type="synonym">Caligus salmonis</name>
    <dbReference type="NCBI Taxonomy" id="72036"/>
    <lineage>
        <taxon>Eukaryota</taxon>
        <taxon>Metazoa</taxon>
        <taxon>Ecdysozoa</taxon>
        <taxon>Arthropoda</taxon>
        <taxon>Crustacea</taxon>
        <taxon>Multicrustacea</taxon>
        <taxon>Hexanauplia</taxon>
        <taxon>Copepoda</taxon>
        <taxon>Siphonostomatoida</taxon>
        <taxon>Caligidae</taxon>
        <taxon>Lepeophtheirus</taxon>
    </lineage>
</organism>
<proteinExistence type="evidence at transcript level"/>
<dbReference type="Gene3D" id="3.90.470.10">
    <property type="entry name" value="Ribosomal protein L22/L17"/>
    <property type="match status" value="1"/>
</dbReference>
<keyword evidence="2 6" id="KW-0689">Ribosomal protein</keyword>
<reference evidence="7" key="1">
    <citation type="submission" date="2009-06" db="EMBL/GenBank/DDBJ databases">
        <title>Lepeophtheirus salmonis ESTs and full-length cDNAs.</title>
        <authorList>
            <person name="Yasuike M."/>
            <person name="von Schalburg K."/>
            <person name="Cooper G."/>
            <person name="Leong J."/>
            <person name="Jones S.R.M."/>
            <person name="Koop B.F."/>
        </authorList>
    </citation>
    <scope>NUCLEOTIDE SEQUENCE</scope>
    <source>
        <strain evidence="7">Pacific form</strain>
        <tissue evidence="7">Whole</tissue>
    </source>
</reference>
<dbReference type="InterPro" id="IPR036394">
    <property type="entry name" value="Ribosomal_uL22_sf"/>
</dbReference>
<dbReference type="AlphaFoldDB" id="C1BVM6"/>
<comment type="similarity">
    <text evidence="1 6">Belongs to the universal ribosomal protein uL22 family.</text>
</comment>
<dbReference type="GO" id="GO:0006412">
    <property type="term" value="P:translation"/>
    <property type="evidence" value="ECO:0007669"/>
    <property type="project" value="InterPro"/>
</dbReference>
<accession>C1BVM6</accession>
<dbReference type="SUPFAM" id="SSF54843">
    <property type="entry name" value="Ribosomal protein L22"/>
    <property type="match status" value="1"/>
</dbReference>
<evidence type="ECO:0000256" key="2">
    <source>
        <dbReference type="ARBA" id="ARBA00022980"/>
    </source>
</evidence>